<organism evidence="4 5">
    <name type="scientific">Ornithinibacillus caprae</name>
    <dbReference type="NCBI Taxonomy" id="2678566"/>
    <lineage>
        <taxon>Bacteria</taxon>
        <taxon>Bacillati</taxon>
        <taxon>Bacillota</taxon>
        <taxon>Bacilli</taxon>
        <taxon>Bacillales</taxon>
        <taxon>Bacillaceae</taxon>
        <taxon>Ornithinibacillus</taxon>
    </lineage>
</organism>
<dbReference type="Gene3D" id="3.40.50.1820">
    <property type="entry name" value="alpha/beta hydrolase"/>
    <property type="match status" value="1"/>
</dbReference>
<dbReference type="InterPro" id="IPR029058">
    <property type="entry name" value="AB_hydrolase_fold"/>
</dbReference>
<dbReference type="RefSeq" id="WP_155668380.1">
    <property type="nucleotide sequence ID" value="NZ_WOCA01000005.1"/>
</dbReference>
<dbReference type="EMBL" id="WOCA01000005">
    <property type="protein sequence ID" value="MUK88390.1"/>
    <property type="molecule type" value="Genomic_DNA"/>
</dbReference>
<dbReference type="Proteomes" id="UP000469125">
    <property type="component" value="Unassembled WGS sequence"/>
</dbReference>
<dbReference type="Pfam" id="PF00561">
    <property type="entry name" value="Abhydrolase_1"/>
    <property type="match status" value="1"/>
</dbReference>
<dbReference type="Gene3D" id="1.10.10.10">
    <property type="entry name" value="Winged helix-like DNA-binding domain superfamily/Winged helix DNA-binding domain"/>
    <property type="match status" value="1"/>
</dbReference>
<evidence type="ECO:0000313" key="4">
    <source>
        <dbReference type="EMBL" id="MUK88390.1"/>
    </source>
</evidence>
<evidence type="ECO:0000313" key="5">
    <source>
        <dbReference type="Proteomes" id="UP000469125"/>
    </source>
</evidence>
<feature type="domain" description="AB hydrolase-1" evidence="3">
    <location>
        <begin position="25"/>
        <end position="129"/>
    </location>
</feature>
<keyword evidence="2" id="KW-0804">Transcription</keyword>
<protein>
    <submittedName>
        <fullName evidence="4">Alpha/beta fold hydrolase</fullName>
    </submittedName>
</protein>
<evidence type="ECO:0000256" key="2">
    <source>
        <dbReference type="ARBA" id="ARBA00023163"/>
    </source>
</evidence>
<dbReference type="PRINTS" id="PR00111">
    <property type="entry name" value="ABHYDROLASE"/>
</dbReference>
<comment type="caution">
    <text evidence="4">The sequence shown here is derived from an EMBL/GenBank/DDBJ whole genome shotgun (WGS) entry which is preliminary data.</text>
</comment>
<gene>
    <name evidence="4" type="ORF">GMD78_08305</name>
</gene>
<proteinExistence type="predicted"/>
<keyword evidence="1" id="KW-0805">Transcription regulation</keyword>
<dbReference type="InterPro" id="IPR000073">
    <property type="entry name" value="AB_hydrolase_1"/>
</dbReference>
<dbReference type="SUPFAM" id="SSF46894">
    <property type="entry name" value="C-terminal effector domain of the bipartite response regulators"/>
    <property type="match status" value="1"/>
</dbReference>
<keyword evidence="4" id="KW-0378">Hydrolase</keyword>
<accession>A0A6N8FFQ7</accession>
<dbReference type="InterPro" id="IPR016032">
    <property type="entry name" value="Sig_transdc_resp-reg_C-effctor"/>
</dbReference>
<dbReference type="InterPro" id="IPR036388">
    <property type="entry name" value="WH-like_DNA-bd_sf"/>
</dbReference>
<reference evidence="4 5" key="1">
    <citation type="submission" date="2019-11" db="EMBL/GenBank/DDBJ databases">
        <authorList>
            <person name="Li X."/>
        </authorList>
    </citation>
    <scope>NUCLEOTIDE SEQUENCE [LARGE SCALE GENOMIC DNA]</scope>
    <source>
        <strain evidence="4 5">L9</strain>
    </source>
</reference>
<dbReference type="SUPFAM" id="SSF53474">
    <property type="entry name" value="alpha/beta-Hydrolases"/>
    <property type="match status" value="1"/>
</dbReference>
<evidence type="ECO:0000256" key="1">
    <source>
        <dbReference type="ARBA" id="ARBA00023015"/>
    </source>
</evidence>
<dbReference type="GO" id="GO:0016787">
    <property type="term" value="F:hydrolase activity"/>
    <property type="evidence" value="ECO:0007669"/>
    <property type="project" value="UniProtKB-KW"/>
</dbReference>
<sequence length="450" mass="52389">MLLKTKDATIHYKLYQSKKANAEYLVMIHGLGLDLTTWEFITPNLQQHFNILLFDMRGHGQTNGEEEHITWSVFVNDFKQLISHLHITRFHIVGLGFGGNLALKINEHLPDKVQKLILASVFIHFPKEIVEKEIERRRSLLTSGNMDKLADQMISQISITRTPDIEALLKKAYGRISQLTYFNLFKMLTETVALEDLNQIENEVLLIQGDSDPLFPIQQTNLYQSNLKRSVSYIVPNAANLVHVDNPNMVINLIRHFITKGISSSFSQIMEKQFTESLMQMYTGPNEKALEINLLNGFQVGYEGKQIVDKWNQRKAKNILAYLAHHKIATREHLIEEFWYDSELSKAKNSLRVSLTHLRSILKRHDLDSYLIIDREDVILKGNIACDLTKFLQALEVCWIEKDMAKKERLFNDLIKQYDQNMSTQIYDDWFLHLINKIDFMLEQISVELR</sequence>
<name>A0A6N8FFQ7_9BACI</name>
<dbReference type="PANTHER" id="PTHR43194">
    <property type="entry name" value="HYDROLASE ALPHA/BETA FOLD FAMILY"/>
    <property type="match status" value="1"/>
</dbReference>
<dbReference type="PANTHER" id="PTHR43194:SF2">
    <property type="entry name" value="PEROXISOMAL MEMBRANE PROTEIN LPX1"/>
    <property type="match status" value="1"/>
</dbReference>
<dbReference type="GO" id="GO:0003677">
    <property type="term" value="F:DNA binding"/>
    <property type="evidence" value="ECO:0007669"/>
    <property type="project" value="InterPro"/>
</dbReference>
<dbReference type="AlphaFoldDB" id="A0A6N8FFQ7"/>
<keyword evidence="5" id="KW-1185">Reference proteome</keyword>
<dbReference type="InterPro" id="IPR050228">
    <property type="entry name" value="Carboxylesterase_BioH"/>
</dbReference>
<dbReference type="GO" id="GO:0006355">
    <property type="term" value="P:regulation of DNA-templated transcription"/>
    <property type="evidence" value="ECO:0007669"/>
    <property type="project" value="InterPro"/>
</dbReference>
<evidence type="ECO:0000259" key="3">
    <source>
        <dbReference type="Pfam" id="PF00561"/>
    </source>
</evidence>